<evidence type="ECO:0000313" key="2">
    <source>
        <dbReference type="Proteomes" id="UP001215280"/>
    </source>
</evidence>
<protein>
    <submittedName>
        <fullName evidence="1">Uncharacterized protein</fullName>
    </submittedName>
</protein>
<proteinExistence type="predicted"/>
<comment type="caution">
    <text evidence="1">The sequence shown here is derived from an EMBL/GenBank/DDBJ whole genome shotgun (WGS) entry which is preliminary data.</text>
</comment>
<organism evidence="1 2">
    <name type="scientific">Mycena maculata</name>
    <dbReference type="NCBI Taxonomy" id="230809"/>
    <lineage>
        <taxon>Eukaryota</taxon>
        <taxon>Fungi</taxon>
        <taxon>Dikarya</taxon>
        <taxon>Basidiomycota</taxon>
        <taxon>Agaricomycotina</taxon>
        <taxon>Agaricomycetes</taxon>
        <taxon>Agaricomycetidae</taxon>
        <taxon>Agaricales</taxon>
        <taxon>Marasmiineae</taxon>
        <taxon>Mycenaceae</taxon>
        <taxon>Mycena</taxon>
    </lineage>
</organism>
<dbReference type="Proteomes" id="UP001215280">
    <property type="component" value="Unassembled WGS sequence"/>
</dbReference>
<dbReference type="AlphaFoldDB" id="A0AAD7MKF4"/>
<name>A0AAD7MKF4_9AGAR</name>
<gene>
    <name evidence="1" type="ORF">DFH07DRAFT_298117</name>
</gene>
<sequence>MSSDDRLHLRTVEQFGRSFEEFKPFKPRPDLSLDRSTIALLQRLNGMAYAVRDVFYDTVDLIQRVDFIMDCLPRQLRIHILDILYCTYSDLLDVIERAHGACAKYLFSSRRTVESDTLSALEAFHALCGQVPERVTTIVATWEDATRRVRHELENGSLIPQAFEWLFCAVAPEGTLARRKALLTDLPALRKNAEENLGRLRDAYTTFDHTVAQIEATRTSVPGDAYGHDFKAAISALDRLDAIFMDYKSGMASAHCELGYWFDRLSDTALHNVLMAEEAYLEGWKSYRRGNFFTWYVYLQL</sequence>
<dbReference type="EMBL" id="JARJLG010000267">
    <property type="protein sequence ID" value="KAJ7721561.1"/>
    <property type="molecule type" value="Genomic_DNA"/>
</dbReference>
<reference evidence="1" key="1">
    <citation type="submission" date="2023-03" db="EMBL/GenBank/DDBJ databases">
        <title>Massive genome expansion in bonnet fungi (Mycena s.s.) driven by repeated elements and novel gene families across ecological guilds.</title>
        <authorList>
            <consortium name="Lawrence Berkeley National Laboratory"/>
            <person name="Harder C.B."/>
            <person name="Miyauchi S."/>
            <person name="Viragh M."/>
            <person name="Kuo A."/>
            <person name="Thoen E."/>
            <person name="Andreopoulos B."/>
            <person name="Lu D."/>
            <person name="Skrede I."/>
            <person name="Drula E."/>
            <person name="Henrissat B."/>
            <person name="Morin E."/>
            <person name="Kohler A."/>
            <person name="Barry K."/>
            <person name="LaButti K."/>
            <person name="Morin E."/>
            <person name="Salamov A."/>
            <person name="Lipzen A."/>
            <person name="Mereny Z."/>
            <person name="Hegedus B."/>
            <person name="Baldrian P."/>
            <person name="Stursova M."/>
            <person name="Weitz H."/>
            <person name="Taylor A."/>
            <person name="Grigoriev I.V."/>
            <person name="Nagy L.G."/>
            <person name="Martin F."/>
            <person name="Kauserud H."/>
        </authorList>
    </citation>
    <scope>NUCLEOTIDE SEQUENCE</scope>
    <source>
        <strain evidence="1">CBHHK188m</strain>
    </source>
</reference>
<accession>A0AAD7MKF4</accession>
<keyword evidence="2" id="KW-1185">Reference proteome</keyword>
<evidence type="ECO:0000313" key="1">
    <source>
        <dbReference type="EMBL" id="KAJ7721561.1"/>
    </source>
</evidence>